<gene>
    <name evidence="6" type="ORF">M501DRAFT_1008719</name>
</gene>
<feature type="transmembrane region" description="Helical" evidence="5">
    <location>
        <begin position="187"/>
        <end position="209"/>
    </location>
</feature>
<accession>A0A9P4VJE7</accession>
<proteinExistence type="predicted"/>
<reference evidence="6" key="1">
    <citation type="journal article" date="2020" name="Stud. Mycol.">
        <title>101 Dothideomycetes genomes: a test case for predicting lifestyles and emergence of pathogens.</title>
        <authorList>
            <person name="Haridas S."/>
            <person name="Albert R."/>
            <person name="Binder M."/>
            <person name="Bloem J."/>
            <person name="Labutti K."/>
            <person name="Salamov A."/>
            <person name="Andreopoulos B."/>
            <person name="Baker S."/>
            <person name="Barry K."/>
            <person name="Bills G."/>
            <person name="Bluhm B."/>
            <person name="Cannon C."/>
            <person name="Castanera R."/>
            <person name="Culley D."/>
            <person name="Daum C."/>
            <person name="Ezra D."/>
            <person name="Gonzalez J."/>
            <person name="Henrissat B."/>
            <person name="Kuo A."/>
            <person name="Liang C."/>
            <person name="Lipzen A."/>
            <person name="Lutzoni F."/>
            <person name="Magnuson J."/>
            <person name="Mondo S."/>
            <person name="Nolan M."/>
            <person name="Ohm R."/>
            <person name="Pangilinan J."/>
            <person name="Park H.-J."/>
            <person name="Ramirez L."/>
            <person name="Alfaro M."/>
            <person name="Sun H."/>
            <person name="Tritt A."/>
            <person name="Yoshinaga Y."/>
            <person name="Zwiers L.-H."/>
            <person name="Turgeon B."/>
            <person name="Goodwin S."/>
            <person name="Spatafora J."/>
            <person name="Crous P."/>
            <person name="Grigoriev I."/>
        </authorList>
    </citation>
    <scope>NUCLEOTIDE SEQUENCE</scope>
    <source>
        <strain evidence="6">CBS 101060</strain>
    </source>
</reference>
<comment type="caution">
    <text evidence="6">The sequence shown here is derived from an EMBL/GenBank/DDBJ whole genome shotgun (WGS) entry which is preliminary data.</text>
</comment>
<name>A0A9P4VJE7_9PEZI</name>
<dbReference type="GO" id="GO:0005619">
    <property type="term" value="C:ascospore wall"/>
    <property type="evidence" value="ECO:0007669"/>
    <property type="project" value="TreeGrafter"/>
</dbReference>
<dbReference type="OrthoDB" id="2107885at2759"/>
<dbReference type="AlphaFoldDB" id="A0A9P4VJE7"/>
<dbReference type="InterPro" id="IPR052786">
    <property type="entry name" value="Spore_wall_assembly"/>
</dbReference>
<dbReference type="Pfam" id="PF07264">
    <property type="entry name" value="EI24"/>
    <property type="match status" value="1"/>
</dbReference>
<evidence type="ECO:0000256" key="5">
    <source>
        <dbReference type="SAM" id="Phobius"/>
    </source>
</evidence>
<dbReference type="Proteomes" id="UP000799429">
    <property type="component" value="Unassembled WGS sequence"/>
</dbReference>
<dbReference type="GO" id="GO:0005811">
    <property type="term" value="C:lipid droplet"/>
    <property type="evidence" value="ECO:0007669"/>
    <property type="project" value="TreeGrafter"/>
</dbReference>
<dbReference type="InterPro" id="IPR059112">
    <property type="entry name" value="CysZ/EI24"/>
</dbReference>
<evidence type="ECO:0000313" key="6">
    <source>
        <dbReference type="EMBL" id="KAF2835121.1"/>
    </source>
</evidence>
<organism evidence="6 7">
    <name type="scientific">Patellaria atrata CBS 101060</name>
    <dbReference type="NCBI Taxonomy" id="1346257"/>
    <lineage>
        <taxon>Eukaryota</taxon>
        <taxon>Fungi</taxon>
        <taxon>Dikarya</taxon>
        <taxon>Ascomycota</taxon>
        <taxon>Pezizomycotina</taxon>
        <taxon>Dothideomycetes</taxon>
        <taxon>Dothideomycetes incertae sedis</taxon>
        <taxon>Patellariales</taxon>
        <taxon>Patellariaceae</taxon>
        <taxon>Patellaria</taxon>
    </lineage>
</organism>
<evidence type="ECO:0000256" key="3">
    <source>
        <dbReference type="ARBA" id="ARBA00022989"/>
    </source>
</evidence>
<evidence type="ECO:0000256" key="2">
    <source>
        <dbReference type="ARBA" id="ARBA00022692"/>
    </source>
</evidence>
<dbReference type="EMBL" id="MU006111">
    <property type="protein sequence ID" value="KAF2835121.1"/>
    <property type="molecule type" value="Genomic_DNA"/>
</dbReference>
<feature type="transmembrane region" description="Helical" evidence="5">
    <location>
        <begin position="132"/>
        <end position="155"/>
    </location>
</feature>
<feature type="transmembrane region" description="Helical" evidence="5">
    <location>
        <begin position="55"/>
        <end position="74"/>
    </location>
</feature>
<comment type="subcellular location">
    <subcellularLocation>
        <location evidence="1">Membrane</location>
        <topology evidence="1">Multi-pass membrane protein</topology>
    </subcellularLocation>
</comment>
<evidence type="ECO:0000256" key="1">
    <source>
        <dbReference type="ARBA" id="ARBA00004141"/>
    </source>
</evidence>
<evidence type="ECO:0000313" key="7">
    <source>
        <dbReference type="Proteomes" id="UP000799429"/>
    </source>
</evidence>
<sequence length="244" mass="28262">MSHPFLYPLLRTRLLPCFLLSTFVLANLFFWTYIPQVLFLMLFHRKAGAWINGTFLVLSEGAAIIAILFEAFLIDETQVDAFDAILVDKGLEDLVAETRPIDPELTDPLKRLGKPRKSAVYAPFSFRQLVEFVILLPLNFIPVAGVPIFLLLTGYRGGPFHHWRYFKLLDLTKKERNVYIKRRQWSYTWFGTIALLLQLIPVANMFFLFTTACGASLWAARLEEERRIREAQIVDDSEYRDDVP</sequence>
<keyword evidence="7" id="KW-1185">Reference proteome</keyword>
<keyword evidence="2 5" id="KW-0812">Transmembrane</keyword>
<evidence type="ECO:0000256" key="4">
    <source>
        <dbReference type="ARBA" id="ARBA00023136"/>
    </source>
</evidence>
<feature type="transmembrane region" description="Helical" evidence="5">
    <location>
        <begin position="20"/>
        <end position="43"/>
    </location>
</feature>
<dbReference type="GO" id="GO:0005628">
    <property type="term" value="C:prospore membrane"/>
    <property type="evidence" value="ECO:0007669"/>
    <property type="project" value="TreeGrafter"/>
</dbReference>
<dbReference type="PANTHER" id="PTHR34292:SF1">
    <property type="entry name" value="OUTER SPORE WALL PROTEIN RRT8"/>
    <property type="match status" value="1"/>
</dbReference>
<dbReference type="PANTHER" id="PTHR34292">
    <property type="entry name" value="OUTER SPORE WALL PROTEIN LDS1"/>
    <property type="match status" value="1"/>
</dbReference>
<keyword evidence="3 5" id="KW-1133">Transmembrane helix</keyword>
<keyword evidence="4 5" id="KW-0472">Membrane</keyword>
<protein>
    <submittedName>
        <fullName evidence="6">Uncharacterized protein</fullName>
    </submittedName>
</protein>